<evidence type="ECO:0000313" key="3">
    <source>
        <dbReference type="EMBL" id="KAK9125893.1"/>
    </source>
</evidence>
<dbReference type="PANTHER" id="PTHR10992">
    <property type="entry name" value="METHYLESTERASE FAMILY MEMBER"/>
    <property type="match status" value="1"/>
</dbReference>
<dbReference type="InterPro" id="IPR000073">
    <property type="entry name" value="AB_hydrolase_1"/>
</dbReference>
<dbReference type="SUPFAM" id="SSF53474">
    <property type="entry name" value="alpha/beta-Hydrolases"/>
    <property type="match status" value="1"/>
</dbReference>
<reference evidence="3 4" key="1">
    <citation type="submission" date="2024-01" db="EMBL/GenBank/DDBJ databases">
        <title>Genome assemblies of Stephania.</title>
        <authorList>
            <person name="Yang L."/>
        </authorList>
    </citation>
    <scope>NUCLEOTIDE SEQUENCE [LARGE SCALE GENOMIC DNA]</scope>
    <source>
        <strain evidence="3">JXDWG</strain>
        <tissue evidence="3">Leaf</tissue>
    </source>
</reference>
<dbReference type="EMBL" id="JBBNAG010000006">
    <property type="protein sequence ID" value="KAK9125893.1"/>
    <property type="molecule type" value="Genomic_DNA"/>
</dbReference>
<protein>
    <recommendedName>
        <fullName evidence="2">AB hydrolase-1 domain-containing protein</fullName>
    </recommendedName>
</protein>
<dbReference type="GO" id="GO:0009696">
    <property type="term" value="P:salicylic acid metabolic process"/>
    <property type="evidence" value="ECO:0007669"/>
    <property type="project" value="TreeGrafter"/>
</dbReference>
<proteinExistence type="predicted"/>
<evidence type="ECO:0000256" key="1">
    <source>
        <dbReference type="ARBA" id="ARBA00022801"/>
    </source>
</evidence>
<dbReference type="GO" id="GO:0080031">
    <property type="term" value="F:methyl salicylate esterase activity"/>
    <property type="evidence" value="ECO:0007669"/>
    <property type="project" value="TreeGrafter"/>
</dbReference>
<dbReference type="InterPro" id="IPR045889">
    <property type="entry name" value="MES/HNL"/>
</dbReference>
<dbReference type="Gene3D" id="3.40.50.1820">
    <property type="entry name" value="alpha/beta hydrolase"/>
    <property type="match status" value="1"/>
</dbReference>
<feature type="domain" description="AB hydrolase-1" evidence="2">
    <location>
        <begin position="10"/>
        <end position="251"/>
    </location>
</feature>
<dbReference type="Pfam" id="PF12697">
    <property type="entry name" value="Abhydrolase_6"/>
    <property type="match status" value="1"/>
</dbReference>
<dbReference type="PANTHER" id="PTHR10992:SF1032">
    <property type="entry name" value="METHYLESTERASE 17"/>
    <property type="match status" value="1"/>
</dbReference>
<dbReference type="GO" id="GO:0080032">
    <property type="term" value="F:methyl jasmonate esterase activity"/>
    <property type="evidence" value="ECO:0007669"/>
    <property type="project" value="TreeGrafter"/>
</dbReference>
<name>A0AAP0J1W4_9MAGN</name>
<gene>
    <name evidence="3" type="ORF">Scep_014739</name>
</gene>
<dbReference type="AlphaFoldDB" id="A0AAP0J1W4"/>
<dbReference type="InterPro" id="IPR029058">
    <property type="entry name" value="AB_hydrolase_fold"/>
</dbReference>
<comment type="caution">
    <text evidence="3">The sequence shown here is derived from an EMBL/GenBank/DDBJ whole genome shotgun (WGS) entry which is preliminary data.</text>
</comment>
<evidence type="ECO:0000259" key="2">
    <source>
        <dbReference type="Pfam" id="PF12697"/>
    </source>
</evidence>
<dbReference type="FunFam" id="3.40.50.1820:FF:000025">
    <property type="entry name" value="putative methylesterase 11, chloroplastic"/>
    <property type="match status" value="1"/>
</dbReference>
<accession>A0AAP0J1W4</accession>
<dbReference type="GO" id="GO:0080030">
    <property type="term" value="F:methyl indole-3-acetate esterase activity"/>
    <property type="evidence" value="ECO:0007669"/>
    <property type="project" value="TreeGrafter"/>
</dbReference>
<evidence type="ECO:0000313" key="4">
    <source>
        <dbReference type="Proteomes" id="UP001419268"/>
    </source>
</evidence>
<keyword evidence="1" id="KW-0378">Hydrolase</keyword>
<dbReference type="Proteomes" id="UP001419268">
    <property type="component" value="Unassembled WGS sequence"/>
</dbReference>
<keyword evidence="4" id="KW-1185">Reference proteome</keyword>
<dbReference type="GO" id="GO:0009694">
    <property type="term" value="P:jasmonic acid metabolic process"/>
    <property type="evidence" value="ECO:0007669"/>
    <property type="project" value="TreeGrafter"/>
</dbReference>
<sequence length="264" mass="29204">MEAADPGLHFVLVHGIGGGAWCWYRIRTLLERCGHKVSCVDLKSSGVDPSDPNTIVSFEDYNKPLIDLLHNCFSSQDHHQKVILVGHSAGGLSVTDATLKFGKKIRLAIYVAATMLRSGFRTPQDASDGVPDLSEFGDVYDLQFALGLDKNPTSSIIKEEFQRKILYQNSPLEDSMLASMLIKPGPLAALLSAQFEEIENIEQVPRVYIKTTNDRVIKPDQQDSMIKRWTPSDVFVLESDHSPYFSAPVELFGMLVKAAAHASL</sequence>
<organism evidence="3 4">
    <name type="scientific">Stephania cephalantha</name>
    <dbReference type="NCBI Taxonomy" id="152367"/>
    <lineage>
        <taxon>Eukaryota</taxon>
        <taxon>Viridiplantae</taxon>
        <taxon>Streptophyta</taxon>
        <taxon>Embryophyta</taxon>
        <taxon>Tracheophyta</taxon>
        <taxon>Spermatophyta</taxon>
        <taxon>Magnoliopsida</taxon>
        <taxon>Ranunculales</taxon>
        <taxon>Menispermaceae</taxon>
        <taxon>Menispermoideae</taxon>
        <taxon>Cissampelideae</taxon>
        <taxon>Stephania</taxon>
    </lineage>
</organism>